<keyword evidence="4" id="KW-0862">Zinc</keyword>
<keyword evidence="4" id="KW-0863">Zinc-finger</keyword>
<dbReference type="PROSITE" id="PS00028">
    <property type="entry name" value="ZINC_FINGER_C2H2_1"/>
    <property type="match status" value="2"/>
</dbReference>
<evidence type="ECO:0000313" key="7">
    <source>
        <dbReference type="EMBL" id="KAK5694273.1"/>
    </source>
</evidence>
<feature type="compositionally biased region" description="Polar residues" evidence="5">
    <location>
        <begin position="217"/>
        <end position="247"/>
    </location>
</feature>
<dbReference type="InterPro" id="IPR036770">
    <property type="entry name" value="Ankyrin_rpt-contain_sf"/>
</dbReference>
<dbReference type="Pfam" id="PF12796">
    <property type="entry name" value="Ank_2"/>
    <property type="match status" value="2"/>
</dbReference>
<accession>A0AAN7WB16</accession>
<proteinExistence type="predicted"/>
<feature type="repeat" description="ANK" evidence="3">
    <location>
        <begin position="712"/>
        <end position="744"/>
    </location>
</feature>
<evidence type="ECO:0000256" key="1">
    <source>
        <dbReference type="ARBA" id="ARBA00022737"/>
    </source>
</evidence>
<dbReference type="InterPro" id="IPR002110">
    <property type="entry name" value="Ankyrin_rpt"/>
</dbReference>
<name>A0AAN7WB16_9PEZI</name>
<sequence length="889" mass="96089">MAGAITHDAPPTRLTLFGAENTYISSNLAPINEESVAPRHEHATPSQSTRQSTDNNTSAPPRKRVKLNHACALCGTSYTEKRALARHQHSDQHRGNIGLPPLEKYHCFYPSCSRSFSRNHDRQRHEDEVHKDRKRASTTRVPSPPSAQPSTPSRLDLAAVEGISEVTSFFNDAASTTSDGWSGLAPQVEVFPGPATRQVLASEQQTQRTANMAWTSNMEAASRSQSPGSYSNNNSTMEYRSSQSWFNEDSDTEDDDRAAAMEPRPDTQLSQKTAKSTAEDSAIDMSDDQPHEPKRPSITTYDYSSERPGPTDKQGSQDDYSEFPASSLKPTLPVFAKQTIIQKNGKVITLSAAAPTHCVFCDLPLSSDKGILMSHLREHMDAIRGDPLHICHICNVGFVHKADLDKHKNSANLLSHCGFEFQHHQPCTGHHPPEVVSNLAFTDRDSFRLCEQLRHWEFGQLRAYIETINQLVARSNCETGTTYSVEALVKKNRGSMSSYAISVNTYGSAPCDRDANGQLDIGGLRYRLKMMSLKGSAKLPQLLRTASAPKALYNAATSGDLAQIRTLVESGADPNAVFNGDQSILSAAAQWANIDTVNLLTELGASVHIPERKYGSPLASAAHAGKLNVCETLLIAGASVHQVGGKYGCPLGAAAASGNIAIAKWLLDHGAKVKQQGGPYFYPLNTAATYGRVEMVNFLLEHGADVNQTGGDQGSALGFAVWNGHANTARELIDHGADANASTPKYGSILTAAIVNVAIRDATIELIRLLLESGADATQQGSHTPLNAAAMTADVEGMSGVVKLLLEYDTDAHAAADALQMARRVRQKLMDNLPFSSYSHSESVADKIGHCHEVIRLLKGGATTEELPRRLAFPRVGVVGHSGNGRIPA</sequence>
<dbReference type="GO" id="GO:0005737">
    <property type="term" value="C:cytoplasm"/>
    <property type="evidence" value="ECO:0007669"/>
    <property type="project" value="TreeGrafter"/>
</dbReference>
<dbReference type="SUPFAM" id="SSF48403">
    <property type="entry name" value="Ankyrin repeat"/>
    <property type="match status" value="1"/>
</dbReference>
<dbReference type="Proteomes" id="UP001310594">
    <property type="component" value="Unassembled WGS sequence"/>
</dbReference>
<dbReference type="InterPro" id="IPR013087">
    <property type="entry name" value="Znf_C2H2_type"/>
</dbReference>
<dbReference type="PROSITE" id="PS50157">
    <property type="entry name" value="ZINC_FINGER_C2H2_2"/>
    <property type="match status" value="2"/>
</dbReference>
<feature type="domain" description="C2H2-type" evidence="6">
    <location>
        <begin position="69"/>
        <end position="98"/>
    </location>
</feature>
<protein>
    <recommendedName>
        <fullName evidence="6">C2H2-type domain-containing protein</fullName>
    </recommendedName>
</protein>
<evidence type="ECO:0000313" key="8">
    <source>
        <dbReference type="Proteomes" id="UP001310594"/>
    </source>
</evidence>
<feature type="compositionally biased region" description="Polar residues" evidence="5">
    <location>
        <begin position="44"/>
        <end position="59"/>
    </location>
</feature>
<keyword evidence="2 3" id="KW-0040">ANK repeat</keyword>
<feature type="domain" description="C2H2-type" evidence="6">
    <location>
        <begin position="105"/>
        <end position="135"/>
    </location>
</feature>
<dbReference type="Gene3D" id="1.25.40.20">
    <property type="entry name" value="Ankyrin repeat-containing domain"/>
    <property type="match status" value="2"/>
</dbReference>
<dbReference type="AlphaFoldDB" id="A0AAN7WB16"/>
<gene>
    <name evidence="7" type="ORF">LTR97_009895</name>
</gene>
<feature type="repeat" description="ANK" evidence="3">
    <location>
        <begin position="683"/>
        <end position="711"/>
    </location>
</feature>
<feature type="repeat" description="ANK" evidence="3">
    <location>
        <begin position="781"/>
        <end position="817"/>
    </location>
</feature>
<dbReference type="GO" id="GO:0008270">
    <property type="term" value="F:zinc ion binding"/>
    <property type="evidence" value="ECO:0007669"/>
    <property type="project" value="UniProtKB-KW"/>
</dbReference>
<dbReference type="PROSITE" id="PS50297">
    <property type="entry name" value="ANK_REP_REGION"/>
    <property type="match status" value="1"/>
</dbReference>
<evidence type="ECO:0000256" key="2">
    <source>
        <dbReference type="ARBA" id="ARBA00023043"/>
    </source>
</evidence>
<evidence type="ECO:0000256" key="5">
    <source>
        <dbReference type="SAM" id="MobiDB-lite"/>
    </source>
</evidence>
<evidence type="ECO:0000259" key="6">
    <source>
        <dbReference type="PROSITE" id="PS50157"/>
    </source>
</evidence>
<dbReference type="EMBL" id="JAVRQU010000016">
    <property type="protein sequence ID" value="KAK5694273.1"/>
    <property type="molecule type" value="Genomic_DNA"/>
</dbReference>
<dbReference type="SMART" id="SM00355">
    <property type="entry name" value="ZnF_C2H2"/>
    <property type="match status" value="4"/>
</dbReference>
<feature type="compositionally biased region" description="Basic and acidic residues" evidence="5">
    <location>
        <begin position="118"/>
        <end position="131"/>
    </location>
</feature>
<feature type="compositionally biased region" description="Polar residues" evidence="5">
    <location>
        <begin position="267"/>
        <end position="276"/>
    </location>
</feature>
<evidence type="ECO:0000256" key="4">
    <source>
        <dbReference type="PROSITE-ProRule" id="PRU00042"/>
    </source>
</evidence>
<feature type="region of interest" description="Disordered" evidence="5">
    <location>
        <begin position="116"/>
        <end position="154"/>
    </location>
</feature>
<comment type="caution">
    <text evidence="7">The sequence shown here is derived from an EMBL/GenBank/DDBJ whole genome shotgun (WGS) entry which is preliminary data.</text>
</comment>
<feature type="region of interest" description="Disordered" evidence="5">
    <location>
        <begin position="30"/>
        <end position="64"/>
    </location>
</feature>
<feature type="region of interest" description="Disordered" evidence="5">
    <location>
        <begin position="217"/>
        <end position="325"/>
    </location>
</feature>
<organism evidence="7 8">
    <name type="scientific">Elasticomyces elasticus</name>
    <dbReference type="NCBI Taxonomy" id="574655"/>
    <lineage>
        <taxon>Eukaryota</taxon>
        <taxon>Fungi</taxon>
        <taxon>Dikarya</taxon>
        <taxon>Ascomycota</taxon>
        <taxon>Pezizomycotina</taxon>
        <taxon>Dothideomycetes</taxon>
        <taxon>Dothideomycetidae</taxon>
        <taxon>Mycosphaerellales</taxon>
        <taxon>Teratosphaeriaceae</taxon>
        <taxon>Elasticomyces</taxon>
    </lineage>
</organism>
<evidence type="ECO:0000256" key="3">
    <source>
        <dbReference type="PROSITE-ProRule" id="PRU00023"/>
    </source>
</evidence>
<dbReference type="PROSITE" id="PS50088">
    <property type="entry name" value="ANK_REPEAT"/>
    <property type="match status" value="3"/>
</dbReference>
<keyword evidence="1" id="KW-0677">Repeat</keyword>
<dbReference type="SMART" id="SM00248">
    <property type="entry name" value="ANK"/>
    <property type="match status" value="8"/>
</dbReference>
<dbReference type="PANTHER" id="PTHR24198:SF165">
    <property type="entry name" value="ANKYRIN REPEAT-CONTAINING PROTEIN-RELATED"/>
    <property type="match status" value="1"/>
</dbReference>
<dbReference type="Gene3D" id="3.30.160.60">
    <property type="entry name" value="Classic Zinc Finger"/>
    <property type="match status" value="1"/>
</dbReference>
<keyword evidence="4" id="KW-0479">Metal-binding</keyword>
<dbReference type="PANTHER" id="PTHR24198">
    <property type="entry name" value="ANKYRIN REPEAT AND PROTEIN KINASE DOMAIN-CONTAINING PROTEIN"/>
    <property type="match status" value="1"/>
</dbReference>
<reference evidence="7" key="1">
    <citation type="submission" date="2023-08" db="EMBL/GenBank/DDBJ databases">
        <title>Black Yeasts Isolated from many extreme environments.</title>
        <authorList>
            <person name="Coleine C."/>
            <person name="Stajich J.E."/>
            <person name="Selbmann L."/>
        </authorList>
    </citation>
    <scope>NUCLEOTIDE SEQUENCE</scope>
    <source>
        <strain evidence="7">CCFEE 5810</strain>
    </source>
</reference>